<reference evidence="1 2" key="1">
    <citation type="submission" date="2020-03" db="EMBL/GenBank/DDBJ databases">
        <title>Isolation and identification of active actinomycetes.</title>
        <authorList>
            <person name="Sun X."/>
        </authorList>
    </citation>
    <scope>NUCLEOTIDE SEQUENCE [LARGE SCALE GENOMIC DNA]</scope>
    <source>
        <strain evidence="1 2">NEAU-D13</strain>
    </source>
</reference>
<dbReference type="EMBL" id="JAAMPJ010000004">
    <property type="protein sequence ID" value="NGY60408.1"/>
    <property type="molecule type" value="Genomic_DNA"/>
</dbReference>
<dbReference type="AlphaFoldDB" id="A0A7C9RQF9"/>
<organism evidence="1 2">
    <name type="scientific">Lentzea alba</name>
    <dbReference type="NCBI Taxonomy" id="2714351"/>
    <lineage>
        <taxon>Bacteria</taxon>
        <taxon>Bacillati</taxon>
        <taxon>Actinomycetota</taxon>
        <taxon>Actinomycetes</taxon>
        <taxon>Pseudonocardiales</taxon>
        <taxon>Pseudonocardiaceae</taxon>
        <taxon>Lentzea</taxon>
    </lineage>
</organism>
<evidence type="ECO:0000313" key="2">
    <source>
        <dbReference type="Proteomes" id="UP000481360"/>
    </source>
</evidence>
<dbReference type="RefSeq" id="WP_166046449.1">
    <property type="nucleotide sequence ID" value="NZ_JAAMPJ010000004.1"/>
</dbReference>
<proteinExistence type="predicted"/>
<comment type="caution">
    <text evidence="1">The sequence shown here is derived from an EMBL/GenBank/DDBJ whole genome shotgun (WGS) entry which is preliminary data.</text>
</comment>
<dbReference type="Proteomes" id="UP000481360">
    <property type="component" value="Unassembled WGS sequence"/>
</dbReference>
<sequence>MSLVTVEGNQVRFSEAVSRVAGSLGPLGPAAQCVAESYALATEIDRVGQSQASHDKEVKLAVLDQRRRESTATLRSMRKELGRADKSAAALRECMVNMQLATVKPGLELAERRAYIDLTRHFTTMLVQHHSELTGGVADVIDKVLNGSGATALAPKRNTSRGRRR</sequence>
<keyword evidence="2" id="KW-1185">Reference proteome</keyword>
<protein>
    <submittedName>
        <fullName evidence="1">Uncharacterized protein</fullName>
    </submittedName>
</protein>
<gene>
    <name evidence="1" type="ORF">G7043_15880</name>
</gene>
<accession>A0A7C9RQF9</accession>
<evidence type="ECO:0000313" key="1">
    <source>
        <dbReference type="EMBL" id="NGY60408.1"/>
    </source>
</evidence>
<name>A0A7C9RQF9_9PSEU</name>